<comment type="caution">
    <text evidence="3">The sequence shown here is derived from an EMBL/GenBank/DDBJ whole genome shotgun (WGS) entry which is preliminary data.</text>
</comment>
<dbReference type="Proteomes" id="UP001176940">
    <property type="component" value="Unassembled WGS sequence"/>
</dbReference>
<evidence type="ECO:0000313" key="3">
    <source>
        <dbReference type="EMBL" id="CAJ0954348.1"/>
    </source>
</evidence>
<protein>
    <recommendedName>
        <fullName evidence="2">DUF4587 domain-containing protein</fullName>
    </recommendedName>
</protein>
<feature type="region of interest" description="Disordered" evidence="1">
    <location>
        <begin position="204"/>
        <end position="239"/>
    </location>
</feature>
<evidence type="ECO:0000313" key="4">
    <source>
        <dbReference type="Proteomes" id="UP001176940"/>
    </source>
</evidence>
<dbReference type="InterPro" id="IPR038915">
    <property type="entry name" value="PRR29-like"/>
</dbReference>
<dbReference type="PANTHER" id="PTHR28604">
    <property type="match status" value="1"/>
</dbReference>
<dbReference type="InterPro" id="IPR027904">
    <property type="entry name" value="DUF4587"/>
</dbReference>
<reference evidence="3" key="1">
    <citation type="submission" date="2023-07" db="EMBL/GenBank/DDBJ databases">
        <authorList>
            <person name="Stuckert A."/>
        </authorList>
    </citation>
    <scope>NUCLEOTIDE SEQUENCE</scope>
</reference>
<proteinExistence type="predicted"/>
<evidence type="ECO:0000256" key="1">
    <source>
        <dbReference type="SAM" id="MobiDB-lite"/>
    </source>
</evidence>
<name>A0ABN9M1G5_9NEOB</name>
<dbReference type="Pfam" id="PF15248">
    <property type="entry name" value="DUF4587"/>
    <property type="match status" value="1"/>
</dbReference>
<sequence>MSRGRRRGEYINIFYFNSLFYTSLWIRYRFQIPQKYRNSVSEFRYRKYRPIPDTCVIINVINAQYDGSYGNHSGSVFAFIAQVSQQPTIIQQLPADFTPPLSHPIRYGRAKEDLIELMMIQNAQMHQVIMNNMTMSALSSFGYGSTPPTPMPSILPVQMEDDEPIVYHHHYESYPASYPTYPTYPNLPPMAPVHHREPTVRHINQDTHPASPLRNTDQRAVPPPPPLSATSTVGADIPPASEYYDLTEARMG</sequence>
<organism evidence="3 4">
    <name type="scientific">Ranitomeya imitator</name>
    <name type="common">mimic poison frog</name>
    <dbReference type="NCBI Taxonomy" id="111125"/>
    <lineage>
        <taxon>Eukaryota</taxon>
        <taxon>Metazoa</taxon>
        <taxon>Chordata</taxon>
        <taxon>Craniata</taxon>
        <taxon>Vertebrata</taxon>
        <taxon>Euteleostomi</taxon>
        <taxon>Amphibia</taxon>
        <taxon>Batrachia</taxon>
        <taxon>Anura</taxon>
        <taxon>Neobatrachia</taxon>
        <taxon>Hyloidea</taxon>
        <taxon>Dendrobatidae</taxon>
        <taxon>Dendrobatinae</taxon>
        <taxon>Ranitomeya</taxon>
    </lineage>
</organism>
<evidence type="ECO:0000259" key="2">
    <source>
        <dbReference type="Pfam" id="PF15248"/>
    </source>
</evidence>
<accession>A0ABN9M1G5</accession>
<keyword evidence="4" id="KW-1185">Reference proteome</keyword>
<feature type="domain" description="DUF4587" evidence="2">
    <location>
        <begin position="106"/>
        <end position="171"/>
    </location>
</feature>
<dbReference type="EMBL" id="CAUEEQ010038340">
    <property type="protein sequence ID" value="CAJ0954348.1"/>
    <property type="molecule type" value="Genomic_DNA"/>
</dbReference>
<dbReference type="PANTHER" id="PTHR28604:SF1">
    <property type="entry name" value="PROLINE-RICH PROTEIN 29"/>
    <property type="match status" value="1"/>
</dbReference>
<gene>
    <name evidence="3" type="ORF">RIMI_LOCUS14691967</name>
</gene>